<keyword evidence="2" id="KW-0328">Glycosyltransferase</keyword>
<dbReference type="CDD" id="cd06223">
    <property type="entry name" value="PRTases_typeI"/>
    <property type="match status" value="1"/>
</dbReference>
<dbReference type="SUPFAM" id="SSF53271">
    <property type="entry name" value="PRTase-like"/>
    <property type="match status" value="1"/>
</dbReference>
<organism evidence="2 3">
    <name type="scientific">Paraburkholderia edwinii</name>
    <dbReference type="NCBI Taxonomy" id="2861782"/>
    <lineage>
        <taxon>Bacteria</taxon>
        <taxon>Pseudomonadati</taxon>
        <taxon>Pseudomonadota</taxon>
        <taxon>Betaproteobacteria</taxon>
        <taxon>Burkholderiales</taxon>
        <taxon>Burkholderiaceae</taxon>
        <taxon>Paraburkholderia</taxon>
    </lineage>
</organism>
<protein>
    <submittedName>
        <fullName evidence="2">Phosphoribosyltransferase</fullName>
    </submittedName>
</protein>
<dbReference type="Gene3D" id="3.30.1310.20">
    <property type="entry name" value="PRTase-like"/>
    <property type="match status" value="1"/>
</dbReference>
<dbReference type="RefSeq" id="WP_219800024.1">
    <property type="nucleotide sequence ID" value="NZ_CP080095.1"/>
</dbReference>
<proteinExistence type="predicted"/>
<dbReference type="Proteomes" id="UP000826462">
    <property type="component" value="Chromosome 1"/>
</dbReference>
<reference evidence="2 3" key="1">
    <citation type="submission" date="2021-07" db="EMBL/GenBank/DDBJ databases">
        <title>Paraburkholderia edwinii protects Aspergillus sp. from phenazines by acting as a toxin sponge.</title>
        <authorList>
            <person name="Dahlstrom K.M."/>
            <person name="Newman D.K."/>
        </authorList>
    </citation>
    <scope>NUCLEOTIDE SEQUENCE [LARGE SCALE GENOMIC DNA]</scope>
    <source>
        <strain evidence="2 3">Pe01</strain>
    </source>
</reference>
<dbReference type="Pfam" id="PF00156">
    <property type="entry name" value="Pribosyltran"/>
    <property type="match status" value="1"/>
</dbReference>
<gene>
    <name evidence="2" type="ORF">KZJ38_10805</name>
</gene>
<dbReference type="InterPro" id="IPR029057">
    <property type="entry name" value="PRTase-like"/>
</dbReference>
<evidence type="ECO:0000313" key="3">
    <source>
        <dbReference type="Proteomes" id="UP000826462"/>
    </source>
</evidence>
<evidence type="ECO:0000259" key="1">
    <source>
        <dbReference type="Pfam" id="PF00156"/>
    </source>
</evidence>
<sequence length="225" mass="24144">MERAFTDRAEAGRTLAGLLDAYAQRNDVVVLALPRGGVPVAYEVARTLGVALDVLVVRKLGVPWQPELAMGAIASGGALYVDEALVREIGLPQTAFDRVLASERAELERREQSYRVQHRMPVEIEGRVALVVDDGVATGASMKAAVRALRARRPAKIVAALPVAPPGATQRLEKDVDEFVCALTPANFYAVGQFYADFSETTDDDVRALLAKTDPRGVPCTSPCG</sequence>
<evidence type="ECO:0000313" key="2">
    <source>
        <dbReference type="EMBL" id="QYD70720.1"/>
    </source>
</evidence>
<dbReference type="GO" id="GO:0016757">
    <property type="term" value="F:glycosyltransferase activity"/>
    <property type="evidence" value="ECO:0007669"/>
    <property type="project" value="UniProtKB-KW"/>
</dbReference>
<feature type="domain" description="Phosphoribosyltransferase" evidence="1">
    <location>
        <begin position="12"/>
        <end position="197"/>
    </location>
</feature>
<dbReference type="EMBL" id="CP080095">
    <property type="protein sequence ID" value="QYD70720.1"/>
    <property type="molecule type" value="Genomic_DNA"/>
</dbReference>
<dbReference type="InterPro" id="IPR000836">
    <property type="entry name" value="PRTase_dom"/>
</dbReference>
<dbReference type="Gene3D" id="3.40.50.2020">
    <property type="match status" value="1"/>
</dbReference>
<accession>A0ABX8UUW9</accession>
<keyword evidence="3" id="KW-1185">Reference proteome</keyword>
<name>A0ABX8UUW9_9BURK</name>
<keyword evidence="2" id="KW-0808">Transferase</keyword>